<proteinExistence type="inferred from homology"/>
<keyword evidence="4 7" id="KW-0732">Signal</keyword>
<evidence type="ECO:0000256" key="2">
    <source>
        <dbReference type="ARBA" id="ARBA00008779"/>
    </source>
</evidence>
<evidence type="ECO:0000313" key="10">
    <source>
        <dbReference type="EMBL" id="VGO22121.1"/>
    </source>
</evidence>
<dbReference type="PROSITE" id="PS00523">
    <property type="entry name" value="SULFATASE_1"/>
    <property type="match status" value="1"/>
</dbReference>
<dbReference type="PROSITE" id="PS00149">
    <property type="entry name" value="SULFATASE_2"/>
    <property type="match status" value="1"/>
</dbReference>
<evidence type="ECO:0000256" key="6">
    <source>
        <dbReference type="ARBA" id="ARBA00022837"/>
    </source>
</evidence>
<dbReference type="InterPro" id="IPR017853">
    <property type="entry name" value="GH"/>
</dbReference>
<dbReference type="EMBL" id="CAAHFH010000002">
    <property type="protein sequence ID" value="VGO22121.1"/>
    <property type="molecule type" value="Genomic_DNA"/>
</dbReference>
<dbReference type="PANTHER" id="PTHR45953:SF1">
    <property type="entry name" value="IDURONATE 2-SULFATASE"/>
    <property type="match status" value="1"/>
</dbReference>
<evidence type="ECO:0000256" key="3">
    <source>
        <dbReference type="ARBA" id="ARBA00022723"/>
    </source>
</evidence>
<name>A0A6C2US90_9BACT</name>
<feature type="domain" description="CBM-cenC" evidence="9">
    <location>
        <begin position="1132"/>
        <end position="1227"/>
    </location>
</feature>
<dbReference type="SUPFAM" id="SSF49785">
    <property type="entry name" value="Galactose-binding domain-like"/>
    <property type="match status" value="1"/>
</dbReference>
<dbReference type="Pfam" id="PF02018">
    <property type="entry name" value="CBM_4_9"/>
    <property type="match status" value="1"/>
</dbReference>
<organism evidence="10 11">
    <name type="scientific">Pontiella sulfatireligans</name>
    <dbReference type="NCBI Taxonomy" id="2750658"/>
    <lineage>
        <taxon>Bacteria</taxon>
        <taxon>Pseudomonadati</taxon>
        <taxon>Kiritimatiellota</taxon>
        <taxon>Kiritimatiellia</taxon>
        <taxon>Kiritimatiellales</taxon>
        <taxon>Pontiellaceae</taxon>
        <taxon>Pontiella</taxon>
    </lineage>
</organism>
<accession>A0A6C2US90</accession>
<comment type="cofactor">
    <cofactor evidence="1">
        <name>Ca(2+)</name>
        <dbReference type="ChEBI" id="CHEBI:29108"/>
    </cofactor>
</comment>
<evidence type="ECO:0000256" key="5">
    <source>
        <dbReference type="ARBA" id="ARBA00022801"/>
    </source>
</evidence>
<dbReference type="InterPro" id="IPR003305">
    <property type="entry name" value="CenC_carb-bd"/>
</dbReference>
<dbReference type="InterPro" id="IPR024607">
    <property type="entry name" value="Sulfatase_CS"/>
</dbReference>
<evidence type="ECO:0000256" key="4">
    <source>
        <dbReference type="ARBA" id="ARBA00022729"/>
    </source>
</evidence>
<dbReference type="InterPro" id="IPR035874">
    <property type="entry name" value="IDS"/>
</dbReference>
<dbReference type="InterPro" id="IPR008979">
    <property type="entry name" value="Galactose-bd-like_sf"/>
</dbReference>
<dbReference type="Gene3D" id="2.60.40.1180">
    <property type="entry name" value="Golgi alpha-mannosidase II"/>
    <property type="match status" value="1"/>
</dbReference>
<evidence type="ECO:0000313" key="11">
    <source>
        <dbReference type="Proteomes" id="UP000346198"/>
    </source>
</evidence>
<keyword evidence="5" id="KW-0378">Hydrolase</keyword>
<dbReference type="GO" id="GO:0005737">
    <property type="term" value="C:cytoplasm"/>
    <property type="evidence" value="ECO:0007669"/>
    <property type="project" value="TreeGrafter"/>
</dbReference>
<dbReference type="Pfam" id="PF00884">
    <property type="entry name" value="Sulfatase"/>
    <property type="match status" value="1"/>
</dbReference>
<feature type="domain" description="Sulfatase N-terminal" evidence="8">
    <location>
        <begin position="693"/>
        <end position="1022"/>
    </location>
</feature>
<reference evidence="10 11" key="1">
    <citation type="submission" date="2019-04" db="EMBL/GenBank/DDBJ databases">
        <authorList>
            <person name="Van Vliet M D."/>
        </authorList>
    </citation>
    <scope>NUCLEOTIDE SEQUENCE [LARGE SCALE GENOMIC DNA]</scope>
    <source>
        <strain evidence="10 11">F21</strain>
    </source>
</reference>
<keyword evidence="11" id="KW-1185">Reference proteome</keyword>
<protein>
    <submittedName>
        <fullName evidence="10">Choline-sulfatase</fullName>
    </submittedName>
</protein>
<dbReference type="InterPro" id="IPR017850">
    <property type="entry name" value="Alkaline_phosphatase_core_sf"/>
</dbReference>
<sequence length="1421" mass="156285">MKRTANLLNTAVTRKKSGLMKLKSCFYLMSVFLVGGAFPAQAVNLVDFDADTISSAINQTSDLLFSESSTTLDSISSPGYTGQSVYGGFEEEGESMWSANNRANAGLKVRWNAGAGIAGEASSGLYLFEQEDFLNGLDSGLILMDAAGDTVSGEAGYINPNGAVSSTTIRFVLKDSSGYHISAPQPLVSCTVFSFEATTLSYFSFTPTANTSTEAGIIGGVSTPTFSGITWVGFRIDAVRGATVANGVNIGVELFSVQGASAPTATVVDGGLRHQKIEGFGASGAFYINRLISNNNSTELANLLFRDLSLDIFRIQNVYDHDGYVNKVDDTVATIQLGEAALGKPLKILMSSWTPPAYLKSTGSQAGSDDATLDSDVNGYRYGDYAAWWADSLDYYNSEGVDADYISIQNEPNWHPDYNSCGFEPVETTNFAGYNKVFEAVWQELALRKGTVAMPKMLGPETISFNKLDAYIDNLIHPFHAYGFAHHYYQNNVGENPDVLNSNMAEFNTDYGYKPLFQTEYCVLDANTNSPLVRKLNLARLMHNALTIEEVSSYFYWSLYWNGEQGLIDIPDSSSYIITPEYYAFKHFSAFINADWRRLDAVSSEDAIDISAYISPDETKVTVVIVNDDTSTAHLDISFVDISISGGDIYRSTDAFNCTNIGVFNPAASVAIPAESITTLDLSATPPSAPANPNILMICVDDLRPETRGYGAAQMITPNMDQLASDGYQFNRAYVQQAVCSPSRTSLMTGMRPDSTQVFDLTTNFRDTIPWVETLPQYLQDYGYYSVGIGKVYHGNLNDDLSWSEPWSSGPGVYGSLGPGNPPTECTNVTDNVYRDGAVTDEAILKLADLKTKQPFFYGVGYVRPHLPFVAPQTYWDMYTTNDLVLPHTDDHAVDASTFAYTSWGELRNYDGIPATGPVSDAQEKELIHGYYASVSYMDAQLGRLMAGLEAEGLADNTIVVVWGDHGWHLGDHGQWTKHTNFERATRIPMIVKVPWMPGASQIDALTEAVDLYPTLLDLCGIPHPVQLEGDSLVPLLQNPDSTGDDDALSQYPRSGNMGYSMRTDRYRYTEWRVQNSNIFVERELYDHFLDPREDTNVVAHAEYADDVASLEAQLQARLDELNPPSNASGDNLVVNGEFEDGLNNWSENIHADATVSFATVGAAPDLELYVDITDGTTSPYKIALEQIVPAQAGKLYTFRFEARAAADRELRILWRNKNNNTNAYLQLDVPIDTVSRSYEFTGIQLDYLSGVDPDAEIRLQFGGDDADVWIDSIEIYAETSFAATLVEAGLSGADALLDADADSDTVINLFEYAFNLDMTTNDYHVLLPGIGTSGLPTYQIADTNSFQALELEYLRRCGAYDLEYIPEFTSNLVSNVWISPVLTETVVPIDSDWERVTVRDLETTETATNRFGRIRILFKP</sequence>
<evidence type="ECO:0000259" key="9">
    <source>
        <dbReference type="Pfam" id="PF02018"/>
    </source>
</evidence>
<gene>
    <name evidence="10" type="primary">betC_58</name>
    <name evidence="10" type="ORF">SCARR_04202</name>
</gene>
<dbReference type="Proteomes" id="UP000346198">
    <property type="component" value="Unassembled WGS sequence"/>
</dbReference>
<keyword evidence="3" id="KW-0479">Metal-binding</keyword>
<evidence type="ECO:0000256" key="7">
    <source>
        <dbReference type="SAM" id="SignalP"/>
    </source>
</evidence>
<dbReference type="Gene3D" id="3.20.20.80">
    <property type="entry name" value="Glycosidases"/>
    <property type="match status" value="1"/>
</dbReference>
<feature type="chain" id="PRO_5028913823" evidence="7">
    <location>
        <begin position="43"/>
        <end position="1421"/>
    </location>
</feature>
<dbReference type="GO" id="GO:0046872">
    <property type="term" value="F:metal ion binding"/>
    <property type="evidence" value="ECO:0007669"/>
    <property type="project" value="UniProtKB-KW"/>
</dbReference>
<feature type="signal peptide" evidence="7">
    <location>
        <begin position="1"/>
        <end position="42"/>
    </location>
</feature>
<dbReference type="GO" id="GO:0016798">
    <property type="term" value="F:hydrolase activity, acting on glycosyl bonds"/>
    <property type="evidence" value="ECO:0007669"/>
    <property type="project" value="InterPro"/>
</dbReference>
<evidence type="ECO:0000256" key="1">
    <source>
        <dbReference type="ARBA" id="ARBA00001913"/>
    </source>
</evidence>
<dbReference type="PANTHER" id="PTHR45953">
    <property type="entry name" value="IDURONATE 2-SULFATASE"/>
    <property type="match status" value="1"/>
</dbReference>
<comment type="similarity">
    <text evidence="2">Belongs to the sulfatase family.</text>
</comment>
<dbReference type="SUPFAM" id="SSF51445">
    <property type="entry name" value="(Trans)glycosidases"/>
    <property type="match status" value="1"/>
</dbReference>
<keyword evidence="6" id="KW-0106">Calcium</keyword>
<dbReference type="Gene3D" id="2.60.120.260">
    <property type="entry name" value="Galactose-binding domain-like"/>
    <property type="match status" value="1"/>
</dbReference>
<dbReference type="InterPro" id="IPR013780">
    <property type="entry name" value="Glyco_hydro_b"/>
</dbReference>
<dbReference type="GO" id="GO:0004423">
    <property type="term" value="F:iduronate-2-sulfatase activity"/>
    <property type="evidence" value="ECO:0007669"/>
    <property type="project" value="InterPro"/>
</dbReference>
<dbReference type="SUPFAM" id="SSF53649">
    <property type="entry name" value="Alkaline phosphatase-like"/>
    <property type="match status" value="1"/>
</dbReference>
<dbReference type="CDD" id="cd16030">
    <property type="entry name" value="iduronate-2-sulfatase"/>
    <property type="match status" value="1"/>
</dbReference>
<dbReference type="Gene3D" id="3.40.720.10">
    <property type="entry name" value="Alkaline Phosphatase, subunit A"/>
    <property type="match status" value="1"/>
</dbReference>
<dbReference type="InterPro" id="IPR000917">
    <property type="entry name" value="Sulfatase_N"/>
</dbReference>
<evidence type="ECO:0000259" key="8">
    <source>
        <dbReference type="Pfam" id="PF00884"/>
    </source>
</evidence>